<accession>A0A2P2Q6C0</accession>
<organism evidence="1">
    <name type="scientific">Rhizophora mucronata</name>
    <name type="common">Asiatic mangrove</name>
    <dbReference type="NCBI Taxonomy" id="61149"/>
    <lineage>
        <taxon>Eukaryota</taxon>
        <taxon>Viridiplantae</taxon>
        <taxon>Streptophyta</taxon>
        <taxon>Embryophyta</taxon>
        <taxon>Tracheophyta</taxon>
        <taxon>Spermatophyta</taxon>
        <taxon>Magnoliopsida</taxon>
        <taxon>eudicotyledons</taxon>
        <taxon>Gunneridae</taxon>
        <taxon>Pentapetalae</taxon>
        <taxon>rosids</taxon>
        <taxon>fabids</taxon>
        <taxon>Malpighiales</taxon>
        <taxon>Rhizophoraceae</taxon>
        <taxon>Rhizophora</taxon>
    </lineage>
</organism>
<sequence length="50" mass="5702">MSLKLIIIKLLKSSFLLPFSNGKVKFNFLHNEGEYSTKGEIKCTSLLEIQ</sequence>
<evidence type="ECO:0000313" key="1">
    <source>
        <dbReference type="EMBL" id="MBX62490.1"/>
    </source>
</evidence>
<proteinExistence type="predicted"/>
<protein>
    <submittedName>
        <fullName evidence="1">Uncharacterized protein</fullName>
    </submittedName>
</protein>
<dbReference type="AlphaFoldDB" id="A0A2P2Q6C0"/>
<name>A0A2P2Q6C0_RHIMU</name>
<reference evidence="1" key="1">
    <citation type="submission" date="2018-02" db="EMBL/GenBank/DDBJ databases">
        <title>Rhizophora mucronata_Transcriptome.</title>
        <authorList>
            <person name="Meera S.P."/>
            <person name="Sreeshan A."/>
            <person name="Augustine A."/>
        </authorList>
    </citation>
    <scope>NUCLEOTIDE SEQUENCE</scope>
    <source>
        <tissue evidence="1">Leaf</tissue>
    </source>
</reference>
<dbReference type="EMBL" id="GGEC01082006">
    <property type="protein sequence ID" value="MBX62490.1"/>
    <property type="molecule type" value="Transcribed_RNA"/>
</dbReference>